<dbReference type="OrthoDB" id="9773765at2"/>
<organism evidence="7 8">
    <name type="scientific">Paenibacillus protaetiae</name>
    <dbReference type="NCBI Taxonomy" id="2509456"/>
    <lineage>
        <taxon>Bacteria</taxon>
        <taxon>Bacillati</taxon>
        <taxon>Bacillota</taxon>
        <taxon>Bacilli</taxon>
        <taxon>Bacillales</taxon>
        <taxon>Paenibacillaceae</taxon>
        <taxon>Paenibacillus</taxon>
    </lineage>
</organism>
<dbReference type="InterPro" id="IPR042518">
    <property type="entry name" value="SirC_C"/>
</dbReference>
<dbReference type="GO" id="GO:0043115">
    <property type="term" value="F:precorrin-2 dehydrogenase activity"/>
    <property type="evidence" value="ECO:0007669"/>
    <property type="project" value="UniProtKB-EC"/>
</dbReference>
<proteinExistence type="predicted"/>
<comment type="catalytic activity">
    <reaction evidence="6">
        <text>precorrin-2 + NAD(+) = sirohydrochlorin + NADH + 2 H(+)</text>
        <dbReference type="Rhea" id="RHEA:15613"/>
        <dbReference type="ChEBI" id="CHEBI:15378"/>
        <dbReference type="ChEBI" id="CHEBI:57540"/>
        <dbReference type="ChEBI" id="CHEBI:57945"/>
        <dbReference type="ChEBI" id="CHEBI:58351"/>
        <dbReference type="ChEBI" id="CHEBI:58827"/>
        <dbReference type="EC" id="1.3.1.76"/>
    </reaction>
</comment>
<dbReference type="NCBIfam" id="TIGR01470">
    <property type="entry name" value="cysG_Nterm"/>
    <property type="match status" value="1"/>
</dbReference>
<accession>A0A4P6F427</accession>
<evidence type="ECO:0000256" key="5">
    <source>
        <dbReference type="ARBA" id="ARBA00023244"/>
    </source>
</evidence>
<dbReference type="PANTHER" id="PTHR35330:SF1">
    <property type="entry name" value="SIROHEME BIOSYNTHESIS PROTEIN MET8"/>
    <property type="match status" value="1"/>
</dbReference>
<dbReference type="InterPro" id="IPR006367">
    <property type="entry name" value="Sirohaem_synthase_N"/>
</dbReference>
<evidence type="ECO:0000256" key="2">
    <source>
        <dbReference type="ARBA" id="ARBA00012400"/>
    </source>
</evidence>
<dbReference type="UniPathway" id="UPA00262">
    <property type="reaction ID" value="UER00222"/>
</dbReference>
<dbReference type="Proteomes" id="UP000293568">
    <property type="component" value="Chromosome"/>
</dbReference>
<evidence type="ECO:0000313" key="7">
    <source>
        <dbReference type="EMBL" id="QAY65148.1"/>
    </source>
</evidence>
<keyword evidence="8" id="KW-1185">Reference proteome</keyword>
<dbReference type="Pfam" id="PF13241">
    <property type="entry name" value="NAD_binding_7"/>
    <property type="match status" value="1"/>
</dbReference>
<dbReference type="SUPFAM" id="SSF51735">
    <property type="entry name" value="NAD(P)-binding Rossmann-fold domains"/>
    <property type="match status" value="1"/>
</dbReference>
<dbReference type="Gene3D" id="1.10.8.610">
    <property type="entry name" value="SirC, precorrin-2 dehydrogenase, C-terminal helical domain-like"/>
    <property type="match status" value="1"/>
</dbReference>
<dbReference type="SUPFAM" id="SSF75615">
    <property type="entry name" value="Siroheme synthase middle domains-like"/>
    <property type="match status" value="1"/>
</dbReference>
<dbReference type="Gene3D" id="3.40.50.720">
    <property type="entry name" value="NAD(P)-binding Rossmann-like Domain"/>
    <property type="match status" value="1"/>
</dbReference>
<keyword evidence="3" id="KW-0560">Oxidoreductase</keyword>
<reference evidence="7 8" key="1">
    <citation type="submission" date="2019-01" db="EMBL/GenBank/DDBJ databases">
        <title>Genome sequencing of strain FW100M-2.</title>
        <authorList>
            <person name="Heo J."/>
            <person name="Kim S.-J."/>
            <person name="Kim J.-S."/>
            <person name="Hong S.-B."/>
            <person name="Kwon S.-W."/>
        </authorList>
    </citation>
    <scope>NUCLEOTIDE SEQUENCE [LARGE SCALE GENOMIC DNA]</scope>
    <source>
        <strain evidence="7 8">FW100M-2</strain>
    </source>
</reference>
<name>A0A4P6F427_9BACL</name>
<comment type="pathway">
    <text evidence="1">Porphyrin-containing compound metabolism; siroheme biosynthesis; sirohydrochlorin from precorrin-2: step 1/1.</text>
</comment>
<dbReference type="GO" id="GO:0019354">
    <property type="term" value="P:siroheme biosynthetic process"/>
    <property type="evidence" value="ECO:0007669"/>
    <property type="project" value="UniProtKB-UniPathway"/>
</dbReference>
<evidence type="ECO:0000313" key="8">
    <source>
        <dbReference type="Proteomes" id="UP000293568"/>
    </source>
</evidence>
<evidence type="ECO:0000256" key="3">
    <source>
        <dbReference type="ARBA" id="ARBA00023002"/>
    </source>
</evidence>
<dbReference type="InterPro" id="IPR036291">
    <property type="entry name" value="NAD(P)-bd_dom_sf"/>
</dbReference>
<dbReference type="AlphaFoldDB" id="A0A4P6F427"/>
<dbReference type="EC" id="1.3.1.76" evidence="2"/>
<dbReference type="EMBL" id="CP035492">
    <property type="protein sequence ID" value="QAY65148.1"/>
    <property type="molecule type" value="Genomic_DNA"/>
</dbReference>
<dbReference type="InterPro" id="IPR028161">
    <property type="entry name" value="Met8-like"/>
</dbReference>
<keyword evidence="5" id="KW-0627">Porphyrin biosynthesis</keyword>
<sequence>MSNYYPMMVRLNGKKCIVVGGGKVAERKLAGLLEAGADNVAVISPVITPKLEELAAASLIRWDKRPYNGLDAGVFLVIAATDDREVNKRVAADAERLEALVNVADAPEEGRFITPAVVRRGSLLLAVTAGGASPSLTVRIKRELEARYGPDYAAYTEKLARLRLLVQQTVADEMDKKDILQRAALEMPPFAVEENADEWLARLTRKTEG</sequence>
<dbReference type="KEGG" id="pprt:ET464_00855"/>
<gene>
    <name evidence="7" type="ORF">ET464_00855</name>
</gene>
<dbReference type="PANTHER" id="PTHR35330">
    <property type="entry name" value="SIROHEME BIOSYNTHESIS PROTEIN MET8"/>
    <property type="match status" value="1"/>
</dbReference>
<evidence type="ECO:0000256" key="6">
    <source>
        <dbReference type="ARBA" id="ARBA00047561"/>
    </source>
</evidence>
<evidence type="ECO:0000256" key="1">
    <source>
        <dbReference type="ARBA" id="ARBA00005010"/>
    </source>
</evidence>
<protein>
    <recommendedName>
        <fullName evidence="2">precorrin-2 dehydrogenase</fullName>
        <ecNumber evidence="2">1.3.1.76</ecNumber>
    </recommendedName>
</protein>
<dbReference type="GO" id="GO:0004325">
    <property type="term" value="F:ferrochelatase activity"/>
    <property type="evidence" value="ECO:0007669"/>
    <property type="project" value="InterPro"/>
</dbReference>
<evidence type="ECO:0000256" key="4">
    <source>
        <dbReference type="ARBA" id="ARBA00023027"/>
    </source>
</evidence>
<keyword evidence="4" id="KW-0520">NAD</keyword>
<dbReference type="RefSeq" id="WP_129437428.1">
    <property type="nucleotide sequence ID" value="NZ_CP035492.1"/>
</dbReference>